<organism evidence="4 5">
    <name type="scientific">Iris pallida</name>
    <name type="common">Sweet iris</name>
    <dbReference type="NCBI Taxonomy" id="29817"/>
    <lineage>
        <taxon>Eukaryota</taxon>
        <taxon>Viridiplantae</taxon>
        <taxon>Streptophyta</taxon>
        <taxon>Embryophyta</taxon>
        <taxon>Tracheophyta</taxon>
        <taxon>Spermatophyta</taxon>
        <taxon>Magnoliopsida</taxon>
        <taxon>Liliopsida</taxon>
        <taxon>Asparagales</taxon>
        <taxon>Iridaceae</taxon>
        <taxon>Iridoideae</taxon>
        <taxon>Irideae</taxon>
        <taxon>Iris</taxon>
    </lineage>
</organism>
<dbReference type="InterPro" id="IPR021864">
    <property type="entry name" value="DUF3475"/>
</dbReference>
<sequence>MVKLSSDSLFGLMRGRRGSKKKKTNLFSLSSSPSVEATAEKKKKSPTIGVLAFEVARLMSRAVNLWNSLSDPQISHLRDETLCLQGIRKLVSDDDGFLLGLALTETTESLGSLVRSVTSLGRLRCTDPVLQRFDHVFAHLIKNGTDIYGLQYAGRKIERKVKKMERLLAATSNLHQELEVLAELEQTFRRMQSNSNFRRKVLSQRKEVKRLRQTSLWNRSYDYAVRLLARSLFTIVGRMNHVFGIFHTKGEGEAADALLDEPANLLPRCYSFAGGTTVRPSDSDGGGSSRLTRFASGPLSSRRIDTDILARDGSSPLPPTWKHRNSWRRNKWSVSSPSFSGCIVGGAELPVTHGCSMSTDGGSPRSNPASRIPNGKKHTRPPPPPPPPPAAAAAAAFRLKGNIFDDRNLSQALFEPSSTLLNAPPPSTLGAAALALHYANVIILIEKLLQSSHLIGADARDDLYNMLPTSIRASLRARLKSIAKKLSSSVYDPILAAEWREAVARILDWLSPLAHNMIKWQSDRNFEQQLLVSSKNVLLLQTLYFSHQAKTEAAITELLVGLNYLWRFGEELNAMATSECVSSRNFDDCLDLIG</sequence>
<feature type="region of interest" description="Disordered" evidence="1">
    <location>
        <begin position="354"/>
        <end position="392"/>
    </location>
</feature>
<feature type="domain" description="DUF668" evidence="2">
    <location>
        <begin position="428"/>
        <end position="519"/>
    </location>
</feature>
<feature type="domain" description="DUF3475" evidence="3">
    <location>
        <begin position="50"/>
        <end position="105"/>
    </location>
</feature>
<dbReference type="AlphaFoldDB" id="A0AAX6ILC9"/>
<name>A0AAX6ILC9_IRIPA</name>
<reference evidence="4" key="2">
    <citation type="submission" date="2023-04" db="EMBL/GenBank/DDBJ databases">
        <authorList>
            <person name="Bruccoleri R.E."/>
            <person name="Oakeley E.J."/>
            <person name="Faust A.-M."/>
            <person name="Dessus-Babus S."/>
            <person name="Altorfer M."/>
            <person name="Burckhardt D."/>
            <person name="Oertli M."/>
            <person name="Naumann U."/>
            <person name="Petersen F."/>
            <person name="Wong J."/>
        </authorList>
    </citation>
    <scope>NUCLEOTIDE SEQUENCE</scope>
    <source>
        <strain evidence="4">GSM-AAB239-AS_SAM_17_03QT</strain>
        <tissue evidence="4">Leaf</tissue>
    </source>
</reference>
<accession>A0AAX6ILC9</accession>
<dbReference type="EMBL" id="JANAVB010000398">
    <property type="protein sequence ID" value="KAJ6853773.1"/>
    <property type="molecule type" value="Genomic_DNA"/>
</dbReference>
<evidence type="ECO:0000259" key="3">
    <source>
        <dbReference type="Pfam" id="PF11961"/>
    </source>
</evidence>
<reference evidence="4" key="1">
    <citation type="journal article" date="2023" name="GigaByte">
        <title>Genome assembly of the bearded iris, Iris pallida Lam.</title>
        <authorList>
            <person name="Bruccoleri R.E."/>
            <person name="Oakeley E.J."/>
            <person name="Faust A.M.E."/>
            <person name="Altorfer M."/>
            <person name="Dessus-Babus S."/>
            <person name="Burckhardt D."/>
            <person name="Oertli M."/>
            <person name="Naumann U."/>
            <person name="Petersen F."/>
            <person name="Wong J."/>
        </authorList>
    </citation>
    <scope>NUCLEOTIDE SEQUENCE</scope>
    <source>
        <strain evidence="4">GSM-AAB239-AS_SAM_17_03QT</strain>
    </source>
</reference>
<feature type="compositionally biased region" description="Pro residues" evidence="1">
    <location>
        <begin position="381"/>
        <end position="390"/>
    </location>
</feature>
<feature type="region of interest" description="Disordered" evidence="1">
    <location>
        <begin position="277"/>
        <end position="297"/>
    </location>
</feature>
<protein>
    <submittedName>
        <fullName evidence="4">Uncharacterized protein</fullName>
    </submittedName>
</protein>
<dbReference type="PANTHER" id="PTHR31371:SF20">
    <property type="entry name" value="OS12G0146500 PROTEIN"/>
    <property type="match status" value="1"/>
</dbReference>
<evidence type="ECO:0000313" key="5">
    <source>
        <dbReference type="Proteomes" id="UP001140949"/>
    </source>
</evidence>
<dbReference type="GO" id="GO:0045927">
    <property type="term" value="P:positive regulation of growth"/>
    <property type="evidence" value="ECO:0007669"/>
    <property type="project" value="InterPro"/>
</dbReference>
<proteinExistence type="predicted"/>
<dbReference type="InterPro" id="IPR007700">
    <property type="entry name" value="DUF668"/>
</dbReference>
<evidence type="ECO:0000313" key="4">
    <source>
        <dbReference type="EMBL" id="KAJ6853773.1"/>
    </source>
</evidence>
<comment type="caution">
    <text evidence="4">The sequence shown here is derived from an EMBL/GenBank/DDBJ whole genome shotgun (WGS) entry which is preliminary data.</text>
</comment>
<dbReference type="Proteomes" id="UP001140949">
    <property type="component" value="Unassembled WGS sequence"/>
</dbReference>
<gene>
    <name evidence="4" type="ORF">M6B38_114220</name>
</gene>
<dbReference type="Pfam" id="PF11961">
    <property type="entry name" value="DUF3475"/>
    <property type="match status" value="1"/>
</dbReference>
<dbReference type="PANTHER" id="PTHR31371">
    <property type="entry name" value="BNAC09G50660D PROTEIN"/>
    <property type="match status" value="1"/>
</dbReference>
<evidence type="ECO:0000256" key="1">
    <source>
        <dbReference type="SAM" id="MobiDB-lite"/>
    </source>
</evidence>
<feature type="compositionally biased region" description="Polar residues" evidence="1">
    <location>
        <begin position="355"/>
        <end position="369"/>
    </location>
</feature>
<keyword evidence="5" id="KW-1185">Reference proteome</keyword>
<dbReference type="Pfam" id="PF05003">
    <property type="entry name" value="DUF668"/>
    <property type="match status" value="1"/>
</dbReference>
<evidence type="ECO:0000259" key="2">
    <source>
        <dbReference type="Pfam" id="PF05003"/>
    </source>
</evidence>